<accession>A0AAV4F6G4</accession>
<evidence type="ECO:0000313" key="1">
    <source>
        <dbReference type="EMBL" id="GFR68595.1"/>
    </source>
</evidence>
<dbReference type="AlphaFoldDB" id="A0AAV4F6G4"/>
<sequence length="104" mass="12095">MESQSDSESEDNDDEWVHHVRHYPRIPTFTGNSGIKADLPEDPSHLDVYQLFITDELIASWKRDTNRYARTVIGSKDLQLLSKRSRFNTRKPVTLEEISLHLSL</sequence>
<dbReference type="EMBL" id="BMAT01011209">
    <property type="protein sequence ID" value="GFR68595.1"/>
    <property type="molecule type" value="Genomic_DNA"/>
</dbReference>
<name>A0AAV4F6G4_9GAST</name>
<organism evidence="1 2">
    <name type="scientific">Elysia marginata</name>
    <dbReference type="NCBI Taxonomy" id="1093978"/>
    <lineage>
        <taxon>Eukaryota</taxon>
        <taxon>Metazoa</taxon>
        <taxon>Spiralia</taxon>
        <taxon>Lophotrochozoa</taxon>
        <taxon>Mollusca</taxon>
        <taxon>Gastropoda</taxon>
        <taxon>Heterobranchia</taxon>
        <taxon>Euthyneura</taxon>
        <taxon>Panpulmonata</taxon>
        <taxon>Sacoglossa</taxon>
        <taxon>Placobranchoidea</taxon>
        <taxon>Plakobranchidae</taxon>
        <taxon>Elysia</taxon>
    </lineage>
</organism>
<proteinExistence type="predicted"/>
<protein>
    <recommendedName>
        <fullName evidence="3">PiggyBac transposable element-derived protein domain-containing protein</fullName>
    </recommendedName>
</protein>
<keyword evidence="2" id="KW-1185">Reference proteome</keyword>
<evidence type="ECO:0000313" key="2">
    <source>
        <dbReference type="Proteomes" id="UP000762676"/>
    </source>
</evidence>
<reference evidence="1 2" key="1">
    <citation type="journal article" date="2021" name="Elife">
        <title>Chloroplast acquisition without the gene transfer in kleptoplastic sea slugs, Plakobranchus ocellatus.</title>
        <authorList>
            <person name="Maeda T."/>
            <person name="Takahashi S."/>
            <person name="Yoshida T."/>
            <person name="Shimamura S."/>
            <person name="Takaki Y."/>
            <person name="Nagai Y."/>
            <person name="Toyoda A."/>
            <person name="Suzuki Y."/>
            <person name="Arimoto A."/>
            <person name="Ishii H."/>
            <person name="Satoh N."/>
            <person name="Nishiyama T."/>
            <person name="Hasebe M."/>
            <person name="Maruyama T."/>
            <person name="Minagawa J."/>
            <person name="Obokata J."/>
            <person name="Shigenobu S."/>
        </authorList>
    </citation>
    <scope>NUCLEOTIDE SEQUENCE [LARGE SCALE GENOMIC DNA]</scope>
</reference>
<evidence type="ECO:0008006" key="3">
    <source>
        <dbReference type="Google" id="ProtNLM"/>
    </source>
</evidence>
<dbReference type="Proteomes" id="UP000762676">
    <property type="component" value="Unassembled WGS sequence"/>
</dbReference>
<gene>
    <name evidence="1" type="ORF">ElyMa_005612700</name>
</gene>
<comment type="caution">
    <text evidence="1">The sequence shown here is derived from an EMBL/GenBank/DDBJ whole genome shotgun (WGS) entry which is preliminary data.</text>
</comment>